<accession>A0A8H0Q4L6</accession>
<organism evidence="1 2">
    <name type="scientific">Escherichia coli</name>
    <dbReference type="NCBI Taxonomy" id="562"/>
    <lineage>
        <taxon>Bacteria</taxon>
        <taxon>Pseudomonadati</taxon>
        <taxon>Pseudomonadota</taxon>
        <taxon>Gammaproteobacteria</taxon>
        <taxon>Enterobacterales</taxon>
        <taxon>Enterobacteriaceae</taxon>
        <taxon>Escherichia</taxon>
    </lineage>
</organism>
<reference evidence="1 2" key="1">
    <citation type="submission" date="2020-02" db="EMBL/GenBank/DDBJ databases">
        <authorList>
            <person name="Subbiah M."/>
            <person name="Call D."/>
        </authorList>
    </citation>
    <scope>NUCLEOTIDE SEQUENCE [LARGE SCALE GENOMIC DNA]</scope>
    <source>
        <strain evidence="1 2">8375wC2</strain>
    </source>
</reference>
<dbReference type="RefSeq" id="WP_001063217.1">
    <property type="nucleotide sequence ID" value="NZ_BFWR01000036.1"/>
</dbReference>
<name>A0A8H0Q4L6_ECOLX</name>
<evidence type="ECO:0000313" key="2">
    <source>
        <dbReference type="Proteomes" id="UP000469708"/>
    </source>
</evidence>
<dbReference type="AlphaFoldDB" id="A0A8H0Q4L6"/>
<dbReference type="Proteomes" id="UP000469708">
    <property type="component" value="Unassembled WGS sequence"/>
</dbReference>
<proteinExistence type="predicted"/>
<protein>
    <submittedName>
        <fullName evidence="1">Uncharacterized protein</fullName>
    </submittedName>
</protein>
<dbReference type="EMBL" id="JAAGYI010000056">
    <property type="protein sequence ID" value="NEM88083.1"/>
    <property type="molecule type" value="Genomic_DNA"/>
</dbReference>
<gene>
    <name evidence="1" type="ORF">G3V95_21825</name>
</gene>
<evidence type="ECO:0000313" key="1">
    <source>
        <dbReference type="EMBL" id="NEM88083.1"/>
    </source>
</evidence>
<sequence>MNNNDNNLRKEFLQIMNENVKSELKALIPDNSEATQAILSEPYGMLSTETLDIIITTLTPLMLQHLKHNINKWFNDELSHPGCSWDKNFACLQKKRLFNKLSLKFR</sequence>
<comment type="caution">
    <text evidence="1">The sequence shown here is derived from an EMBL/GenBank/DDBJ whole genome shotgun (WGS) entry which is preliminary data.</text>
</comment>